<dbReference type="PANTHER" id="PTHR45651:SF9">
    <property type="entry name" value="CYCLIC NUCLEOTIDE-GATED ION CHANNEL 14-RELATED"/>
    <property type="match status" value="1"/>
</dbReference>
<dbReference type="OMA" id="CTEGTHI"/>
<name>A0A8T2Q9H8_CERRI</name>
<gene>
    <name evidence="14" type="ORF">KP509_37G059700</name>
</gene>
<dbReference type="Gene3D" id="2.60.120.10">
    <property type="entry name" value="Jelly Rolls"/>
    <property type="match status" value="1"/>
</dbReference>
<dbReference type="InterPro" id="IPR000595">
    <property type="entry name" value="cNMP-bd_dom"/>
</dbReference>
<feature type="transmembrane region" description="Helical" evidence="12">
    <location>
        <begin position="239"/>
        <end position="260"/>
    </location>
</feature>
<evidence type="ECO:0000256" key="1">
    <source>
        <dbReference type="ARBA" id="ARBA00004141"/>
    </source>
</evidence>
<evidence type="ECO:0000313" key="15">
    <source>
        <dbReference type="Proteomes" id="UP000825935"/>
    </source>
</evidence>
<comment type="similarity">
    <text evidence="3">Belongs to the cyclic nucleotide-gated cation channel (TC 1.A.1.5) family.</text>
</comment>
<dbReference type="InterPro" id="IPR005821">
    <property type="entry name" value="Ion_trans_dom"/>
</dbReference>
<protein>
    <recommendedName>
        <fullName evidence="13">Cyclic nucleotide-binding domain-containing protein</fullName>
    </recommendedName>
</protein>
<evidence type="ECO:0000259" key="13">
    <source>
        <dbReference type="PROSITE" id="PS50042"/>
    </source>
</evidence>
<comment type="caution">
    <text evidence="14">The sequence shown here is derived from an EMBL/GenBank/DDBJ whole genome shotgun (WGS) entry which is preliminary data.</text>
</comment>
<dbReference type="GO" id="GO:0016020">
    <property type="term" value="C:membrane"/>
    <property type="evidence" value="ECO:0007669"/>
    <property type="project" value="UniProtKB-SubCell"/>
</dbReference>
<evidence type="ECO:0000256" key="10">
    <source>
        <dbReference type="ARBA" id="ARBA00023303"/>
    </source>
</evidence>
<feature type="region of interest" description="Disordered" evidence="11">
    <location>
        <begin position="689"/>
        <end position="709"/>
    </location>
</feature>
<dbReference type="PROSITE" id="PS50042">
    <property type="entry name" value="CNMP_BINDING_3"/>
    <property type="match status" value="1"/>
</dbReference>
<dbReference type="GO" id="GO:0012505">
    <property type="term" value="C:endomembrane system"/>
    <property type="evidence" value="ECO:0007669"/>
    <property type="project" value="UniProtKB-SubCell"/>
</dbReference>
<sequence>MDSRYKGGAEFGNKQRFVRFVSRKTNPLTASLRRGSNGLRSFGRSIGMGVNKVPVEDHKASQDNVLDPNSNFVQQWNKIFLVSCLSALILDPLFFFLPTLKEDNCLVIDNTLMIIITVIRTITDLFYLFHMSLQFRTAYVAPASRVFGRGELVTDSKKIAKRYLSKDFWLDLVAVLPIPQVVIWIIVPSSRGPTAYHIKNSLRFIIFLQFIPRLYLIFPLTSQIVKTTGVITETAWAGAAYNLGLYILASQFIGACWYFLSIERKDTCWRQQCKNSSATTGAIPCQLDYLYCTARYDISQRQEWYNGTSVFENCDDPDVFDFGIYQQAFDKNITSIPFVKKYLYCLWFGLQQLSSLGQNLETSTFLGEIFFAIFVAIIGLLLFALLIGNMQTYLQSLGVRLEEWRVKQSDTEEWMQHRQLPKELRERVRRFNQYKWVTTRGADEEGILQDLPADLKRDIKSHLCLELILEVPLFKEMDRRLLDAICDRLKPVLCTKDTLILTEGDPVNEMLFIIRGNLDSVTTNGGRTGFFNQIKLGPGQFCGEELLTWVLESKQSNNLPSSTRTIKALTEVEAFALTADDLKFVAKQFRRLHSKKLQHTFRFYSYQWRTWAACCIQGAWKRYKKRKFLAELVELEEQSLSKGNDDGQGDSSPSLGATIFVSRFAKNAMRGVHRLRKLNSKIPDDTFMKVAKPQEPDFEADGEEAPDNM</sequence>
<dbReference type="Pfam" id="PF00520">
    <property type="entry name" value="Ion_trans"/>
    <property type="match status" value="1"/>
</dbReference>
<dbReference type="InterPro" id="IPR003938">
    <property type="entry name" value="K_chnl_volt-dep_EAG/ELK/ERG"/>
</dbReference>
<dbReference type="EMBL" id="CM035442">
    <property type="protein sequence ID" value="KAH7280285.1"/>
    <property type="molecule type" value="Genomic_DNA"/>
</dbReference>
<keyword evidence="5 12" id="KW-0812">Transmembrane</keyword>
<feature type="transmembrane region" description="Helical" evidence="12">
    <location>
        <begin position="369"/>
        <end position="387"/>
    </location>
</feature>
<dbReference type="PRINTS" id="PR01463">
    <property type="entry name" value="EAGCHANLFMLY"/>
</dbReference>
<dbReference type="InterPro" id="IPR018490">
    <property type="entry name" value="cNMP-bd_dom_sf"/>
</dbReference>
<evidence type="ECO:0000256" key="3">
    <source>
        <dbReference type="ARBA" id="ARBA00010486"/>
    </source>
</evidence>
<accession>A0A8T2Q9H8</accession>
<evidence type="ECO:0000256" key="9">
    <source>
        <dbReference type="ARBA" id="ARBA00023286"/>
    </source>
</evidence>
<keyword evidence="7" id="KW-0406">Ion transport</keyword>
<comment type="subcellular location">
    <subcellularLocation>
        <location evidence="2">Endomembrane system</location>
    </subcellularLocation>
    <subcellularLocation>
        <location evidence="1">Membrane</location>
        <topology evidence="1">Multi-pass membrane protein</topology>
    </subcellularLocation>
</comment>
<feature type="domain" description="Cyclic nucleotide-binding" evidence="13">
    <location>
        <begin position="473"/>
        <end position="583"/>
    </location>
</feature>
<evidence type="ECO:0000256" key="4">
    <source>
        <dbReference type="ARBA" id="ARBA00022448"/>
    </source>
</evidence>
<dbReference type="OrthoDB" id="421226at2759"/>
<evidence type="ECO:0000256" key="6">
    <source>
        <dbReference type="ARBA" id="ARBA00022989"/>
    </source>
</evidence>
<feature type="compositionally biased region" description="Acidic residues" evidence="11">
    <location>
        <begin position="696"/>
        <end position="709"/>
    </location>
</feature>
<keyword evidence="8 12" id="KW-0472">Membrane</keyword>
<evidence type="ECO:0000313" key="14">
    <source>
        <dbReference type="EMBL" id="KAH7280285.1"/>
    </source>
</evidence>
<organism evidence="14 15">
    <name type="scientific">Ceratopteris richardii</name>
    <name type="common">Triangle waterfern</name>
    <dbReference type="NCBI Taxonomy" id="49495"/>
    <lineage>
        <taxon>Eukaryota</taxon>
        <taxon>Viridiplantae</taxon>
        <taxon>Streptophyta</taxon>
        <taxon>Embryophyta</taxon>
        <taxon>Tracheophyta</taxon>
        <taxon>Polypodiopsida</taxon>
        <taxon>Polypodiidae</taxon>
        <taxon>Polypodiales</taxon>
        <taxon>Pteridineae</taxon>
        <taxon>Pteridaceae</taxon>
        <taxon>Parkerioideae</taxon>
        <taxon>Ceratopteris</taxon>
    </lineage>
</organism>
<keyword evidence="9" id="KW-1071">Ligand-gated ion channel</keyword>
<dbReference type="Proteomes" id="UP000825935">
    <property type="component" value="Chromosome 37"/>
</dbReference>
<dbReference type="SMART" id="SM00100">
    <property type="entry name" value="cNMP"/>
    <property type="match status" value="1"/>
</dbReference>
<evidence type="ECO:0000256" key="8">
    <source>
        <dbReference type="ARBA" id="ARBA00023136"/>
    </source>
</evidence>
<reference evidence="14" key="1">
    <citation type="submission" date="2021-08" db="EMBL/GenBank/DDBJ databases">
        <title>WGS assembly of Ceratopteris richardii.</title>
        <authorList>
            <person name="Marchant D.B."/>
            <person name="Chen G."/>
            <person name="Jenkins J."/>
            <person name="Shu S."/>
            <person name="Leebens-Mack J."/>
            <person name="Grimwood J."/>
            <person name="Schmutz J."/>
            <person name="Soltis P."/>
            <person name="Soltis D."/>
            <person name="Chen Z.-H."/>
        </authorList>
    </citation>
    <scope>NUCLEOTIDE SEQUENCE</scope>
    <source>
        <strain evidence="14">Whitten #5841</strain>
        <tissue evidence="14">Leaf</tissue>
    </source>
</reference>
<dbReference type="GO" id="GO:0005249">
    <property type="term" value="F:voltage-gated potassium channel activity"/>
    <property type="evidence" value="ECO:0007669"/>
    <property type="project" value="InterPro"/>
</dbReference>
<evidence type="ECO:0000256" key="11">
    <source>
        <dbReference type="SAM" id="MobiDB-lite"/>
    </source>
</evidence>
<dbReference type="Pfam" id="PF00027">
    <property type="entry name" value="cNMP_binding"/>
    <property type="match status" value="1"/>
</dbReference>
<dbReference type="InterPro" id="IPR014710">
    <property type="entry name" value="RmlC-like_jellyroll"/>
</dbReference>
<feature type="transmembrane region" description="Helical" evidence="12">
    <location>
        <begin position="112"/>
        <end position="129"/>
    </location>
</feature>
<dbReference type="AlphaFoldDB" id="A0A8T2Q9H8"/>
<evidence type="ECO:0000256" key="2">
    <source>
        <dbReference type="ARBA" id="ARBA00004308"/>
    </source>
</evidence>
<keyword evidence="10" id="KW-0407">Ion channel</keyword>
<evidence type="ECO:0000256" key="7">
    <source>
        <dbReference type="ARBA" id="ARBA00023065"/>
    </source>
</evidence>
<evidence type="ECO:0000256" key="5">
    <source>
        <dbReference type="ARBA" id="ARBA00022692"/>
    </source>
</evidence>
<feature type="transmembrane region" description="Helical" evidence="12">
    <location>
        <begin position="168"/>
        <end position="189"/>
    </location>
</feature>
<dbReference type="Gene3D" id="1.10.287.70">
    <property type="match status" value="1"/>
</dbReference>
<dbReference type="PANTHER" id="PTHR45651">
    <property type="entry name" value="CYCLIC NUCLEOTIDE-GATED ION CHANNEL 15-RELATED-RELATED"/>
    <property type="match status" value="1"/>
</dbReference>
<dbReference type="FunFam" id="1.10.287.630:FF:000003">
    <property type="entry name" value="Cyclic nucleotide-gated ion channel 1"/>
    <property type="match status" value="1"/>
</dbReference>
<keyword evidence="6 12" id="KW-1133">Transmembrane helix</keyword>
<dbReference type="CDD" id="cd00038">
    <property type="entry name" value="CAP_ED"/>
    <property type="match status" value="1"/>
</dbReference>
<dbReference type="FunFam" id="2.60.120.10:FF:000024">
    <property type="entry name" value="Cyclic nucleotide-gated ion channel 1"/>
    <property type="match status" value="1"/>
</dbReference>
<dbReference type="SUPFAM" id="SSF81324">
    <property type="entry name" value="Voltage-gated potassium channels"/>
    <property type="match status" value="1"/>
</dbReference>
<dbReference type="Gene3D" id="1.10.287.630">
    <property type="entry name" value="Helix hairpin bin"/>
    <property type="match status" value="1"/>
</dbReference>
<evidence type="ECO:0000256" key="12">
    <source>
        <dbReference type="SAM" id="Phobius"/>
    </source>
</evidence>
<proteinExistence type="inferred from homology"/>
<dbReference type="SUPFAM" id="SSF51206">
    <property type="entry name" value="cAMP-binding domain-like"/>
    <property type="match status" value="1"/>
</dbReference>
<keyword evidence="15" id="KW-1185">Reference proteome</keyword>
<feature type="transmembrane region" description="Helical" evidence="12">
    <location>
        <begin position="79"/>
        <end position="100"/>
    </location>
</feature>
<keyword evidence="4" id="KW-0813">Transport</keyword>